<dbReference type="Gene3D" id="1.20.120.1080">
    <property type="match status" value="1"/>
</dbReference>
<dbReference type="InterPro" id="IPR001650">
    <property type="entry name" value="Helicase_C-like"/>
</dbReference>
<proteinExistence type="predicted"/>
<evidence type="ECO:0008006" key="10">
    <source>
        <dbReference type="Google" id="ProtNLM"/>
    </source>
</evidence>
<comment type="caution">
    <text evidence="8">The sequence shown here is derived from an EMBL/GenBank/DDBJ whole genome shotgun (WGS) entry which is preliminary data.</text>
</comment>
<dbReference type="PROSITE" id="PS00690">
    <property type="entry name" value="DEAH_ATP_HELICASE"/>
    <property type="match status" value="1"/>
</dbReference>
<dbReference type="GO" id="GO:0004386">
    <property type="term" value="F:helicase activity"/>
    <property type="evidence" value="ECO:0007669"/>
    <property type="project" value="UniProtKB-KW"/>
</dbReference>
<name>A0AAV2RTY9_MEGNR</name>
<accession>A0AAV2RTY9</accession>
<dbReference type="Gene3D" id="3.40.50.300">
    <property type="entry name" value="P-loop containing nucleotide triphosphate hydrolases"/>
    <property type="match status" value="2"/>
</dbReference>
<dbReference type="SMART" id="SM00847">
    <property type="entry name" value="HA2"/>
    <property type="match status" value="1"/>
</dbReference>
<dbReference type="EMBL" id="CAXKWB010033913">
    <property type="protein sequence ID" value="CAL4144006.1"/>
    <property type="molecule type" value="Genomic_DNA"/>
</dbReference>
<evidence type="ECO:0000259" key="7">
    <source>
        <dbReference type="PROSITE" id="PS51194"/>
    </source>
</evidence>
<dbReference type="SMART" id="SM00487">
    <property type="entry name" value="DEXDc"/>
    <property type="match status" value="1"/>
</dbReference>
<organism evidence="8 9">
    <name type="scientific">Meganyctiphanes norvegica</name>
    <name type="common">Northern krill</name>
    <name type="synonym">Thysanopoda norvegica</name>
    <dbReference type="NCBI Taxonomy" id="48144"/>
    <lineage>
        <taxon>Eukaryota</taxon>
        <taxon>Metazoa</taxon>
        <taxon>Ecdysozoa</taxon>
        <taxon>Arthropoda</taxon>
        <taxon>Crustacea</taxon>
        <taxon>Multicrustacea</taxon>
        <taxon>Malacostraca</taxon>
        <taxon>Eumalacostraca</taxon>
        <taxon>Eucarida</taxon>
        <taxon>Euphausiacea</taxon>
        <taxon>Euphausiidae</taxon>
        <taxon>Meganyctiphanes</taxon>
    </lineage>
</organism>
<dbReference type="GO" id="GO:0003723">
    <property type="term" value="F:RNA binding"/>
    <property type="evidence" value="ECO:0007669"/>
    <property type="project" value="TreeGrafter"/>
</dbReference>
<feature type="region of interest" description="Disordered" evidence="5">
    <location>
        <begin position="1"/>
        <end position="237"/>
    </location>
</feature>
<feature type="domain" description="Helicase C-terminal" evidence="7">
    <location>
        <begin position="678"/>
        <end position="846"/>
    </location>
</feature>
<feature type="non-terminal residue" evidence="8">
    <location>
        <position position="1015"/>
    </location>
</feature>
<feature type="compositionally biased region" description="Basic and acidic residues" evidence="5">
    <location>
        <begin position="126"/>
        <end position="138"/>
    </location>
</feature>
<feature type="domain" description="Helicase ATP-binding" evidence="6">
    <location>
        <begin position="481"/>
        <end position="641"/>
    </location>
</feature>
<dbReference type="PANTHER" id="PTHR18934:SF221">
    <property type="entry name" value="ATP-DEPENDENT RNA HELICASE DHX34-RELATED"/>
    <property type="match status" value="1"/>
</dbReference>
<dbReference type="GO" id="GO:0016787">
    <property type="term" value="F:hydrolase activity"/>
    <property type="evidence" value="ECO:0007669"/>
    <property type="project" value="UniProtKB-KW"/>
</dbReference>
<dbReference type="SUPFAM" id="SSF52540">
    <property type="entry name" value="P-loop containing nucleoside triphosphate hydrolases"/>
    <property type="match status" value="1"/>
</dbReference>
<sequence length="1015" mass="117968">MSDCKNYPDSKKELECRKHKSNSSEKSPEEFVSSNDRTGFSSKSRHMRHKLKMKSKKRNISSDSESSYTEKIRKNKKHIRNRSESCDREKKRVSKDGLKKSGKHRSRSRSIEKSSKYLKHKSRRSYSNEKKNSKDHMKYSRKRNRSASSSSESESKSEREKHHSKTNYHSRSSSNESFSSENDSWNNYKKHKKKRKKTPKCKRRRKEKYNSEKEENEKYKQSNNSKYDIKYASSIKEEDECNSKKIRYESSNRCRGRSREKIKENSERQLSPSKTYKNLDNNSTESKYEELQNKNSNERDFKLNLNLKENFEKNNESEDSEDEMLFNWEEYRHDLNCMFFQRDSVIQRGTEEYNDFWKFLKKYQSLQRQKKIRNMCAKENDCNERDTGAISKLYELPKKYEKRYNINFALNMSDVDYLLKKLPPRDLYDGIKTLSRKKIMEFKYIILLYLDFIQKQKFKKLKKLRETQADLPIAQYRDDIIAALKDNNVIIVAGDTGCGKSTQVPQYLMAAGYQSIACTQPRRIACISLSKRVAFETLNEYGTQVGYQIRFERSKTEHTKIVFITEGLLLRQVALDPSLSTYSVIILDEIHERHLHTDFMLGVMKCLLTQRHDIKVILMSATINLELFKNYFLGKAPVIQVPGRLYPISLQYFPIPLIEQGNSKEKINPAPYIRILQLIDNKYPEDERGDVLIFLSGISEITTIVEAARVYGQQSNKWIILPLHSTLSVAEQEKVFDIPPDGVRKCIVSTNIAETSITIDGVRFIVDSGKVKEMSYDSQTKMQKLKEFWISQASAEQRKGRAGRTGPGNCFRLYSEQEYSSFSTYSTPEIQRVPLDSLMLQMISMGLPNIRLFPFIEPPSGEKLESSITSLKVQAAVTSTEELTTIGELLSNLPMNISLGKMLIMGSLFHKVGPVLSLAAAMSVQTPFTNRAFRDPDCNLAIKSLESDHGDPFTLLNAYKEWLSIKARGGENTKRWCRRHGLEEQRFYEMTKLRHQFTQLLSSSGLQQLSTLSSV</sequence>
<feature type="compositionally biased region" description="Low complexity" evidence="5">
    <location>
        <begin position="170"/>
        <end position="187"/>
    </location>
</feature>
<dbReference type="FunFam" id="3.40.50.300:FF:000540">
    <property type="entry name" value="probable ATP-dependent RNA helicase DHX34"/>
    <property type="match status" value="1"/>
</dbReference>
<keyword evidence="4" id="KW-0067">ATP-binding</keyword>
<evidence type="ECO:0000256" key="4">
    <source>
        <dbReference type="ARBA" id="ARBA00022840"/>
    </source>
</evidence>
<dbReference type="PANTHER" id="PTHR18934">
    <property type="entry name" value="ATP-DEPENDENT RNA HELICASE"/>
    <property type="match status" value="1"/>
</dbReference>
<gene>
    <name evidence="8" type="ORF">MNOR_LOCUS29364</name>
</gene>
<feature type="compositionally biased region" description="Basic and acidic residues" evidence="5">
    <location>
        <begin position="250"/>
        <end position="267"/>
    </location>
</feature>
<feature type="region of interest" description="Disordered" evidence="5">
    <location>
        <begin position="250"/>
        <end position="294"/>
    </location>
</feature>
<evidence type="ECO:0000256" key="1">
    <source>
        <dbReference type="ARBA" id="ARBA00022741"/>
    </source>
</evidence>
<dbReference type="PROSITE" id="PS51194">
    <property type="entry name" value="HELICASE_CTER"/>
    <property type="match status" value="1"/>
</dbReference>
<dbReference type="PROSITE" id="PS51192">
    <property type="entry name" value="HELICASE_ATP_BIND_1"/>
    <property type="match status" value="1"/>
</dbReference>
<feature type="compositionally biased region" description="Basic and acidic residues" evidence="5">
    <location>
        <begin position="208"/>
        <end position="220"/>
    </location>
</feature>
<dbReference type="InterPro" id="IPR011545">
    <property type="entry name" value="DEAD/DEAH_box_helicase_dom"/>
</dbReference>
<evidence type="ECO:0000259" key="6">
    <source>
        <dbReference type="PROSITE" id="PS51192"/>
    </source>
</evidence>
<dbReference type="SMART" id="SM00490">
    <property type="entry name" value="HELICc"/>
    <property type="match status" value="1"/>
</dbReference>
<feature type="compositionally biased region" description="Basic residues" evidence="5">
    <location>
        <begin position="43"/>
        <end position="59"/>
    </location>
</feature>
<keyword evidence="3" id="KW-0347">Helicase</keyword>
<dbReference type="Proteomes" id="UP001497623">
    <property type="component" value="Unassembled WGS sequence"/>
</dbReference>
<dbReference type="InterPro" id="IPR014001">
    <property type="entry name" value="Helicase_ATP-bd"/>
</dbReference>
<dbReference type="InterPro" id="IPR027417">
    <property type="entry name" value="P-loop_NTPase"/>
</dbReference>
<feature type="compositionally biased region" description="Polar residues" evidence="5">
    <location>
        <begin position="32"/>
        <end position="42"/>
    </location>
</feature>
<dbReference type="Pfam" id="PF00271">
    <property type="entry name" value="Helicase_C"/>
    <property type="match status" value="1"/>
</dbReference>
<keyword evidence="2" id="KW-0378">Hydrolase</keyword>
<evidence type="ECO:0000256" key="5">
    <source>
        <dbReference type="SAM" id="MobiDB-lite"/>
    </source>
</evidence>
<dbReference type="InterPro" id="IPR007502">
    <property type="entry name" value="Helicase-assoc_dom"/>
</dbReference>
<evidence type="ECO:0000256" key="2">
    <source>
        <dbReference type="ARBA" id="ARBA00022801"/>
    </source>
</evidence>
<feature type="compositionally biased region" description="Basic residues" evidence="5">
    <location>
        <begin position="188"/>
        <end position="207"/>
    </location>
</feature>
<dbReference type="CDD" id="cd17979">
    <property type="entry name" value="DEXHc_DHX34"/>
    <property type="match status" value="1"/>
</dbReference>
<evidence type="ECO:0000256" key="3">
    <source>
        <dbReference type="ARBA" id="ARBA00022806"/>
    </source>
</evidence>
<dbReference type="GO" id="GO:0005524">
    <property type="term" value="F:ATP binding"/>
    <property type="evidence" value="ECO:0007669"/>
    <property type="project" value="UniProtKB-KW"/>
</dbReference>
<keyword evidence="1" id="KW-0547">Nucleotide-binding</keyword>
<dbReference type="CDD" id="cd18791">
    <property type="entry name" value="SF2_C_RHA"/>
    <property type="match status" value="1"/>
</dbReference>
<dbReference type="InterPro" id="IPR002464">
    <property type="entry name" value="DNA/RNA_helicase_DEAH_CS"/>
</dbReference>
<reference evidence="8 9" key="1">
    <citation type="submission" date="2024-05" db="EMBL/GenBank/DDBJ databases">
        <authorList>
            <person name="Wallberg A."/>
        </authorList>
    </citation>
    <scope>NUCLEOTIDE SEQUENCE [LARGE SCALE GENOMIC DNA]</scope>
</reference>
<evidence type="ECO:0000313" key="8">
    <source>
        <dbReference type="EMBL" id="CAL4144006.1"/>
    </source>
</evidence>
<keyword evidence="9" id="KW-1185">Reference proteome</keyword>
<dbReference type="FunFam" id="3.40.50.300:FF:000725">
    <property type="entry name" value="probable ATP-dependent RNA helicase DHX34"/>
    <property type="match status" value="1"/>
</dbReference>
<feature type="compositionally biased region" description="Polar residues" evidence="5">
    <location>
        <begin position="268"/>
        <end position="285"/>
    </location>
</feature>
<dbReference type="Pfam" id="PF21010">
    <property type="entry name" value="HA2_C"/>
    <property type="match status" value="1"/>
</dbReference>
<evidence type="ECO:0000313" key="9">
    <source>
        <dbReference type="Proteomes" id="UP001497623"/>
    </source>
</evidence>
<protein>
    <recommendedName>
        <fullName evidence="10">ATP-dependent RNA helicase DHX34</fullName>
    </recommendedName>
</protein>
<dbReference type="Pfam" id="PF00270">
    <property type="entry name" value="DEAD"/>
    <property type="match status" value="1"/>
</dbReference>
<dbReference type="AlphaFoldDB" id="A0AAV2RTY9"/>
<feature type="compositionally biased region" description="Basic and acidic residues" evidence="5">
    <location>
        <begin position="1"/>
        <end position="29"/>
    </location>
</feature>
<feature type="compositionally biased region" description="Basic and acidic residues" evidence="5">
    <location>
        <begin position="81"/>
        <end position="99"/>
    </location>
</feature>